<dbReference type="EMBL" id="BMQS01000007">
    <property type="protein sequence ID" value="GGT93573.1"/>
    <property type="molecule type" value="Genomic_DNA"/>
</dbReference>
<dbReference type="InterPro" id="IPR036390">
    <property type="entry name" value="WH_DNA-bd_sf"/>
</dbReference>
<dbReference type="InterPro" id="IPR036388">
    <property type="entry name" value="WH-like_DNA-bd_sf"/>
</dbReference>
<dbReference type="KEGG" id="sacd:HS1genome_0964"/>
<evidence type="ECO:0008006" key="4">
    <source>
        <dbReference type="Google" id="ProtNLM"/>
    </source>
</evidence>
<sequence length="81" mass="9571">MSLSVRLKLLMVLSEVGEVNITRLLRLTGLRYDVLERNLKYLEEKRYVEVTRLGRSRIVRLNFSNPQVIVIRDLLEELSEL</sequence>
<keyword evidence="3" id="KW-1185">Reference proteome</keyword>
<dbReference type="Proteomes" id="UP000276741">
    <property type="component" value="Chromosome"/>
</dbReference>
<dbReference type="OrthoDB" id="35889at2157"/>
<evidence type="ECO:0000313" key="3">
    <source>
        <dbReference type="Proteomes" id="UP000276741"/>
    </source>
</evidence>
<evidence type="ECO:0000313" key="1">
    <source>
        <dbReference type="EMBL" id="BBD72575.1"/>
    </source>
</evidence>
<accession>A0A348B323</accession>
<protein>
    <recommendedName>
        <fullName evidence="4">ArsR family transcriptional regulator</fullName>
    </recommendedName>
</protein>
<organism evidence="1 3">
    <name type="scientific">Sulfodiicoccus acidiphilus</name>
    <dbReference type="NCBI Taxonomy" id="1670455"/>
    <lineage>
        <taxon>Archaea</taxon>
        <taxon>Thermoproteota</taxon>
        <taxon>Thermoprotei</taxon>
        <taxon>Sulfolobales</taxon>
        <taxon>Sulfolobaceae</taxon>
        <taxon>Sulfodiicoccus</taxon>
    </lineage>
</organism>
<reference evidence="3" key="2">
    <citation type="submission" date="2018-04" db="EMBL/GenBank/DDBJ databases">
        <title>Complete genome sequence of Sulfodiicoccus acidiphilus strain HS-1.</title>
        <authorList>
            <person name="Sakai H.D."/>
            <person name="Kurosawa N."/>
        </authorList>
    </citation>
    <scope>NUCLEOTIDE SEQUENCE [LARGE SCALE GENOMIC DNA]</scope>
    <source>
        <strain evidence="3">HS-1</strain>
    </source>
</reference>
<dbReference type="AlphaFoldDB" id="A0A348B323"/>
<evidence type="ECO:0000313" key="2">
    <source>
        <dbReference type="EMBL" id="GGT93573.1"/>
    </source>
</evidence>
<dbReference type="GeneID" id="38666467"/>
<reference evidence="1" key="3">
    <citation type="journal article" date="2019" name="BMC Res. Notes">
        <title>Complete genome sequence of the Sulfodiicoccus acidiphilus strain HS-1T, the first crenarchaeon that lacks polB3, isolated from an acidic hot spring in Ohwaku-dani, Hakone, Japan.</title>
        <authorList>
            <person name="Sakai H.D."/>
            <person name="Kurosawa N."/>
        </authorList>
    </citation>
    <scope>NUCLEOTIDE SEQUENCE</scope>
    <source>
        <strain evidence="1">HS-1</strain>
    </source>
</reference>
<reference evidence="2" key="4">
    <citation type="submission" date="2020-09" db="EMBL/GenBank/DDBJ databases">
        <authorList>
            <person name="Sun Q."/>
            <person name="Ohkuma M."/>
        </authorList>
    </citation>
    <scope>NUCLEOTIDE SEQUENCE</scope>
    <source>
        <strain evidence="2">JCM 31740</strain>
    </source>
</reference>
<proteinExistence type="predicted"/>
<dbReference type="SUPFAM" id="SSF46785">
    <property type="entry name" value="Winged helix' DNA-binding domain"/>
    <property type="match status" value="1"/>
</dbReference>
<dbReference type="EMBL" id="AP018553">
    <property type="protein sequence ID" value="BBD72575.1"/>
    <property type="molecule type" value="Genomic_DNA"/>
</dbReference>
<dbReference type="Proteomes" id="UP000616143">
    <property type="component" value="Unassembled WGS sequence"/>
</dbReference>
<dbReference type="Gene3D" id="1.10.10.10">
    <property type="entry name" value="Winged helix-like DNA-binding domain superfamily/Winged helix DNA-binding domain"/>
    <property type="match status" value="1"/>
</dbReference>
<name>A0A348B323_9CREN</name>
<gene>
    <name evidence="2" type="ORF">GCM10007116_09110</name>
    <name evidence="1" type="ORF">HS1genome_0964</name>
</gene>
<dbReference type="RefSeq" id="WP_126449853.1">
    <property type="nucleotide sequence ID" value="NZ_AP018553.1"/>
</dbReference>
<reference evidence="2" key="1">
    <citation type="journal article" date="2014" name="Int. J. Syst. Evol. Microbiol.">
        <title>Complete genome sequence of Corynebacterium casei LMG S-19264T (=DSM 44701T), isolated from a smear-ripened cheese.</title>
        <authorList>
            <consortium name="US DOE Joint Genome Institute (JGI-PGF)"/>
            <person name="Walter F."/>
            <person name="Albersmeier A."/>
            <person name="Kalinowski J."/>
            <person name="Ruckert C."/>
        </authorList>
    </citation>
    <scope>NUCLEOTIDE SEQUENCE</scope>
    <source>
        <strain evidence="2">JCM 31740</strain>
    </source>
</reference>